<protein>
    <submittedName>
        <fullName evidence="1">Uncharacterized protein</fullName>
    </submittedName>
</protein>
<accession>A0A4R0JDV1</accession>
<dbReference type="Proteomes" id="UP000293342">
    <property type="component" value="Unassembled WGS sequence"/>
</dbReference>
<comment type="caution">
    <text evidence="1">The sequence shown here is derived from an EMBL/GenBank/DDBJ whole genome shotgun (WGS) entry which is preliminary data.</text>
</comment>
<gene>
    <name evidence="1" type="ORF">E0H75_33705</name>
</gene>
<evidence type="ECO:0000313" key="1">
    <source>
        <dbReference type="EMBL" id="TCC44529.1"/>
    </source>
</evidence>
<reference evidence="1 2" key="1">
    <citation type="submission" date="2019-02" db="EMBL/GenBank/DDBJ databases">
        <title>Kribbella capetownensis sp. nov. and Kribbella speibonae sp. nov., isolated from soil.</title>
        <authorList>
            <person name="Curtis S.M."/>
            <person name="Norton I."/>
            <person name="Everest G.J."/>
            <person name="Meyers P.R."/>
        </authorList>
    </citation>
    <scope>NUCLEOTIDE SEQUENCE [LARGE SCALE GENOMIC DNA]</scope>
    <source>
        <strain evidence="1 2">YM53</strain>
    </source>
</reference>
<evidence type="ECO:0000313" key="2">
    <source>
        <dbReference type="Proteomes" id="UP000293342"/>
    </source>
</evidence>
<dbReference type="RefSeq" id="WP_131517760.1">
    <property type="nucleotide sequence ID" value="NZ_SJKD01000009.1"/>
</dbReference>
<sequence length="286" mass="31462">MRMSARRYLRLPKVENPPELSVAEAALLVFAEVGPAATGGTVLELAQVGAVRVDEGSTEHSPQTVVLVDPGATAGEHHRVLLRGMFPSLKPGDSRMMRRGRKDNLRMLGAHQKFRTAVDERVAERGWFHRSPASGRAGAMLRRTRLAGWGSLTPAGHEMVAEVLGFRRYFATLEAGDVRRADLIRFLPWALALGLHHRWEQLSTGLDTDDDEPVSWWSATSMFRLGPFRRGLAAFADAATLRAAQDTKYAYGLYDYDAGDDFTFDSGPSTGSDSDFGDATPSDNNW</sequence>
<name>A0A4R0JDV1_9ACTN</name>
<dbReference type="AlphaFoldDB" id="A0A4R0JDV1"/>
<dbReference type="OrthoDB" id="3819845at2"/>
<keyword evidence="2" id="KW-1185">Reference proteome</keyword>
<dbReference type="EMBL" id="SJKD01000009">
    <property type="protein sequence ID" value="TCC44529.1"/>
    <property type="molecule type" value="Genomic_DNA"/>
</dbReference>
<organism evidence="1 2">
    <name type="scientific">Kribbella capetownensis</name>
    <dbReference type="NCBI Taxonomy" id="1572659"/>
    <lineage>
        <taxon>Bacteria</taxon>
        <taxon>Bacillati</taxon>
        <taxon>Actinomycetota</taxon>
        <taxon>Actinomycetes</taxon>
        <taxon>Propionibacteriales</taxon>
        <taxon>Kribbellaceae</taxon>
        <taxon>Kribbella</taxon>
    </lineage>
</organism>
<proteinExistence type="predicted"/>